<keyword evidence="3" id="KW-0813">Transport</keyword>
<dbReference type="PANTHER" id="PTHR30368:SF1">
    <property type="entry name" value="THIOSULFATE-BINDING PROTEIN"/>
    <property type="match status" value="1"/>
</dbReference>
<evidence type="ECO:0000256" key="2">
    <source>
        <dbReference type="ARBA" id="ARBA00006099"/>
    </source>
</evidence>
<dbReference type="NCBIfam" id="NF008022">
    <property type="entry name" value="PRK10752.1"/>
    <property type="match status" value="1"/>
</dbReference>
<feature type="chain" id="PRO_5046393746" evidence="6">
    <location>
        <begin position="23"/>
        <end position="336"/>
    </location>
</feature>
<dbReference type="Pfam" id="PF13531">
    <property type="entry name" value="SBP_bac_11"/>
    <property type="match status" value="1"/>
</dbReference>
<sequence length="336" mass="36572">MKRLLLGLVGAAGLAAVSLAQAPTAKADTSLLNASFDVGRELYAAINPAFKTYWKGKAGEDVSIEQSHAGTSKQARSILEGMQADVVTFNQATDIETLVAGGLVQPGWEKKFPANASPYYSFPAFLVRAGNPKHIKDWSDLARDDVQVVFPNPKTSGNARYTYLAAYADALQKNGGDQAKAQEFVKKVFSHVPVFDTGGRGATTTFVERETGDVLITFEAETRGIAKQYGTDKYEVVVPPSSLKADFPVAVVDKVVDAKGTRKAAEGYLNFLYRPECQDIIAQHFYRVNDETVAKKYADQFPAVKLVTVDDVFGGWTKLNKEHFAKGGILDTLFVQ</sequence>
<protein>
    <submittedName>
        <fullName evidence="7">Sulfate ABC transporter substrate-binding protein</fullName>
    </submittedName>
</protein>
<evidence type="ECO:0000256" key="1">
    <source>
        <dbReference type="ARBA" id="ARBA00004418"/>
    </source>
</evidence>
<comment type="similarity">
    <text evidence="2">Belongs to the prokaryotic sulfate-binding protein family.</text>
</comment>
<dbReference type="EMBL" id="JAXCLW010000007">
    <property type="protein sequence ID" value="MDY0885009.1"/>
    <property type="molecule type" value="Genomic_DNA"/>
</dbReference>
<dbReference type="SUPFAM" id="SSF53850">
    <property type="entry name" value="Periplasmic binding protein-like II"/>
    <property type="match status" value="1"/>
</dbReference>
<dbReference type="NCBIfam" id="NF008106">
    <property type="entry name" value="PRK10852.1"/>
    <property type="match status" value="1"/>
</dbReference>
<keyword evidence="5" id="KW-0574">Periplasm</keyword>
<evidence type="ECO:0000313" key="8">
    <source>
        <dbReference type="Proteomes" id="UP001279642"/>
    </source>
</evidence>
<gene>
    <name evidence="7" type="ORF">SMD27_19355</name>
</gene>
<evidence type="ECO:0000313" key="7">
    <source>
        <dbReference type="EMBL" id="MDY0885009.1"/>
    </source>
</evidence>
<proteinExistence type="inferred from homology"/>
<dbReference type="CDD" id="cd01005">
    <property type="entry name" value="PBP2_CysP"/>
    <property type="match status" value="1"/>
</dbReference>
<accession>A0ABU5EGK9</accession>
<dbReference type="RefSeq" id="WP_320510083.1">
    <property type="nucleotide sequence ID" value="NZ_JAXCLW010000007.1"/>
</dbReference>
<evidence type="ECO:0000256" key="6">
    <source>
        <dbReference type="SAM" id="SignalP"/>
    </source>
</evidence>
<organism evidence="7 8">
    <name type="scientific">Dongia soli</name>
    <dbReference type="NCBI Taxonomy" id="600628"/>
    <lineage>
        <taxon>Bacteria</taxon>
        <taxon>Pseudomonadati</taxon>
        <taxon>Pseudomonadota</taxon>
        <taxon>Alphaproteobacteria</taxon>
        <taxon>Rhodospirillales</taxon>
        <taxon>Dongiaceae</taxon>
        <taxon>Dongia</taxon>
    </lineage>
</organism>
<evidence type="ECO:0000256" key="5">
    <source>
        <dbReference type="ARBA" id="ARBA00022764"/>
    </source>
</evidence>
<dbReference type="PROSITE" id="PS00757">
    <property type="entry name" value="PROK_SULFATE_BIND_2"/>
    <property type="match status" value="1"/>
</dbReference>
<dbReference type="InterPro" id="IPR005669">
    <property type="entry name" value="Thiosulph/SO4-bd"/>
</dbReference>
<dbReference type="PANTHER" id="PTHR30368">
    <property type="entry name" value="SULFATE-BINDING PROTEIN"/>
    <property type="match status" value="1"/>
</dbReference>
<evidence type="ECO:0000256" key="4">
    <source>
        <dbReference type="ARBA" id="ARBA00022729"/>
    </source>
</evidence>
<dbReference type="Proteomes" id="UP001279642">
    <property type="component" value="Unassembled WGS sequence"/>
</dbReference>
<dbReference type="InterPro" id="IPR034408">
    <property type="entry name" value="Sulphate/thiosulphate_BS"/>
</dbReference>
<comment type="caution">
    <text evidence="7">The sequence shown here is derived from an EMBL/GenBank/DDBJ whole genome shotgun (WGS) entry which is preliminary data.</text>
</comment>
<feature type="signal peptide" evidence="6">
    <location>
        <begin position="1"/>
        <end position="22"/>
    </location>
</feature>
<dbReference type="Gene3D" id="3.40.190.10">
    <property type="entry name" value="Periplasmic binding protein-like II"/>
    <property type="match status" value="2"/>
</dbReference>
<keyword evidence="8" id="KW-1185">Reference proteome</keyword>
<comment type="subcellular location">
    <subcellularLocation>
        <location evidence="1">Periplasm</location>
    </subcellularLocation>
</comment>
<keyword evidence="4 6" id="KW-0732">Signal</keyword>
<name>A0ABU5EGK9_9PROT</name>
<evidence type="ECO:0000256" key="3">
    <source>
        <dbReference type="ARBA" id="ARBA00022448"/>
    </source>
</evidence>
<reference evidence="7 8" key="1">
    <citation type="journal article" date="2016" name="Antonie Van Leeuwenhoek">
        <title>Dongia soli sp. nov., isolated from soil from Dokdo, Korea.</title>
        <authorList>
            <person name="Kim D.U."/>
            <person name="Lee H."/>
            <person name="Kim H."/>
            <person name="Kim S.G."/>
            <person name="Ka J.O."/>
        </authorList>
    </citation>
    <scope>NUCLEOTIDE SEQUENCE [LARGE SCALE GENOMIC DNA]</scope>
    <source>
        <strain evidence="7 8">D78</strain>
    </source>
</reference>
<dbReference type="NCBIfam" id="TIGR00971">
    <property type="entry name" value="3a0106s03"/>
    <property type="match status" value="1"/>
</dbReference>